<sequence>MKVALLVDAGEAVLGKMTKMSYVPEIISPYFKLLDAKTVKNFQAENFKIIPWTVNEVEDLQQMIDFGVDGIITDYPDRLIELLN</sequence>
<dbReference type="PANTHER" id="PTHR46211">
    <property type="entry name" value="GLYCEROPHOSPHORYL DIESTER PHOSPHODIESTERASE"/>
    <property type="match status" value="1"/>
</dbReference>
<dbReference type="Proteomes" id="UP000295814">
    <property type="component" value="Unassembled WGS sequence"/>
</dbReference>
<reference evidence="2 3" key="1">
    <citation type="submission" date="2019-07" db="EMBL/GenBank/DDBJ databases">
        <title>Seonamhaeicola sp. W255 draft genome.</title>
        <authorList>
            <person name="Zhang X.-Y."/>
            <person name="Zhang R."/>
            <person name="Zhong Y.-L."/>
            <person name="Du Z.-J."/>
        </authorList>
    </citation>
    <scope>NUCLEOTIDE SEQUENCE [LARGE SCALE GENOMIC DNA]</scope>
    <source>
        <strain evidence="2 3">W255</strain>
    </source>
</reference>
<dbReference type="InterPro" id="IPR017946">
    <property type="entry name" value="PLC-like_Pdiesterase_TIM-brl"/>
</dbReference>
<dbReference type="SUPFAM" id="SSF51695">
    <property type="entry name" value="PLC-like phosphodiesterases"/>
    <property type="match status" value="1"/>
</dbReference>
<dbReference type="EMBL" id="SMZJ02000007">
    <property type="protein sequence ID" value="TWO31805.1"/>
    <property type="molecule type" value="Genomic_DNA"/>
</dbReference>
<gene>
    <name evidence="2" type="ORF">E1J38_012060</name>
</gene>
<dbReference type="OrthoDB" id="384721at2"/>
<keyword evidence="3" id="KW-1185">Reference proteome</keyword>
<evidence type="ECO:0000313" key="2">
    <source>
        <dbReference type="EMBL" id="TWO31805.1"/>
    </source>
</evidence>
<name>A0A562YCI6_9FLAO</name>
<organism evidence="2 3">
    <name type="scientific">Seonamhaeicola sediminis</name>
    <dbReference type="NCBI Taxonomy" id="2528206"/>
    <lineage>
        <taxon>Bacteria</taxon>
        <taxon>Pseudomonadati</taxon>
        <taxon>Bacteroidota</taxon>
        <taxon>Flavobacteriia</taxon>
        <taxon>Flavobacteriales</taxon>
        <taxon>Flavobacteriaceae</taxon>
    </lineage>
</organism>
<dbReference type="GO" id="GO:0006629">
    <property type="term" value="P:lipid metabolic process"/>
    <property type="evidence" value="ECO:0007669"/>
    <property type="project" value="InterPro"/>
</dbReference>
<dbReference type="RefSeq" id="WP_133357106.1">
    <property type="nucleotide sequence ID" value="NZ_SMZJ02000007.1"/>
</dbReference>
<dbReference type="InterPro" id="IPR030395">
    <property type="entry name" value="GP_PDE_dom"/>
</dbReference>
<dbReference type="Pfam" id="PF03009">
    <property type="entry name" value="GDPD"/>
    <property type="match status" value="1"/>
</dbReference>
<accession>A0A562YCI6</accession>
<feature type="domain" description="GP-PDE" evidence="1">
    <location>
        <begin position="1"/>
        <end position="83"/>
    </location>
</feature>
<protein>
    <recommendedName>
        <fullName evidence="1">GP-PDE domain-containing protein</fullName>
    </recommendedName>
</protein>
<comment type="caution">
    <text evidence="2">The sequence shown here is derived from an EMBL/GenBank/DDBJ whole genome shotgun (WGS) entry which is preliminary data.</text>
</comment>
<dbReference type="GO" id="GO:0008081">
    <property type="term" value="F:phosphoric diester hydrolase activity"/>
    <property type="evidence" value="ECO:0007669"/>
    <property type="project" value="InterPro"/>
</dbReference>
<dbReference type="PANTHER" id="PTHR46211:SF14">
    <property type="entry name" value="GLYCEROPHOSPHODIESTER PHOSPHODIESTERASE"/>
    <property type="match status" value="1"/>
</dbReference>
<evidence type="ECO:0000259" key="1">
    <source>
        <dbReference type="PROSITE" id="PS51704"/>
    </source>
</evidence>
<dbReference type="Gene3D" id="3.20.20.190">
    <property type="entry name" value="Phosphatidylinositol (PI) phosphodiesterase"/>
    <property type="match status" value="1"/>
</dbReference>
<dbReference type="AlphaFoldDB" id="A0A562YCI6"/>
<dbReference type="PROSITE" id="PS51704">
    <property type="entry name" value="GP_PDE"/>
    <property type="match status" value="1"/>
</dbReference>
<evidence type="ECO:0000313" key="3">
    <source>
        <dbReference type="Proteomes" id="UP000295814"/>
    </source>
</evidence>
<proteinExistence type="predicted"/>